<evidence type="ECO:0000313" key="1">
    <source>
        <dbReference type="EMBL" id="GAI92053.1"/>
    </source>
</evidence>
<comment type="caution">
    <text evidence="1">The sequence shown here is derived from an EMBL/GenBank/DDBJ whole genome shotgun (WGS) entry which is preliminary data.</text>
</comment>
<feature type="non-terminal residue" evidence="1">
    <location>
        <position position="63"/>
    </location>
</feature>
<protein>
    <recommendedName>
        <fullName evidence="2">Gcp-like domain-containing protein</fullName>
    </recommendedName>
</protein>
<dbReference type="Gene3D" id="3.30.420.40">
    <property type="match status" value="1"/>
</dbReference>
<reference evidence="1" key="1">
    <citation type="journal article" date="2014" name="Front. Microbiol.">
        <title>High frequency of phylogenetically diverse reductive dehalogenase-homologous genes in deep subseafloor sedimentary metagenomes.</title>
        <authorList>
            <person name="Kawai M."/>
            <person name="Futagami T."/>
            <person name="Toyoda A."/>
            <person name="Takaki Y."/>
            <person name="Nishi S."/>
            <person name="Hori S."/>
            <person name="Arai W."/>
            <person name="Tsubouchi T."/>
            <person name="Morono Y."/>
            <person name="Uchiyama I."/>
            <person name="Ito T."/>
            <person name="Fujiyama A."/>
            <person name="Inagaki F."/>
            <person name="Takami H."/>
        </authorList>
    </citation>
    <scope>NUCLEOTIDE SEQUENCE</scope>
    <source>
        <strain evidence="1">Expedition CK06-06</strain>
    </source>
</reference>
<gene>
    <name evidence="1" type="ORF">S12H4_28757</name>
</gene>
<dbReference type="AlphaFoldDB" id="X1SGG5"/>
<organism evidence="1">
    <name type="scientific">marine sediment metagenome</name>
    <dbReference type="NCBI Taxonomy" id="412755"/>
    <lineage>
        <taxon>unclassified sequences</taxon>
        <taxon>metagenomes</taxon>
        <taxon>ecological metagenomes</taxon>
    </lineage>
</organism>
<proteinExistence type="predicted"/>
<dbReference type="InterPro" id="IPR043129">
    <property type="entry name" value="ATPase_NBD"/>
</dbReference>
<evidence type="ECO:0008006" key="2">
    <source>
        <dbReference type="Google" id="ProtNLM"/>
    </source>
</evidence>
<sequence>MQLAIDTSTTTAGLALVQDGEVLVELTWRCEQNHTIELLPRLTHLLNQNKLSLQSVSCIIVAR</sequence>
<dbReference type="EMBL" id="BARW01016522">
    <property type="protein sequence ID" value="GAI92053.1"/>
    <property type="molecule type" value="Genomic_DNA"/>
</dbReference>
<dbReference type="SUPFAM" id="SSF53067">
    <property type="entry name" value="Actin-like ATPase domain"/>
    <property type="match status" value="1"/>
</dbReference>
<name>X1SGG5_9ZZZZ</name>
<accession>X1SGG5</accession>